<keyword evidence="3" id="KW-1185">Reference proteome</keyword>
<name>A0A2A2M4I5_9BILA</name>
<sequence length="127" mass="13724">MNQVSEALTALVTQLQTLPLPGDVARPLKKLAKKLDGGVSQSRELPPLLGELSGLQGRALNAVQKPDDETRPGFLQRLFGGRDEPMGELTPAPVAAQASQLSHTLGMSTSCTPWNLRLKPCPRRHRP</sequence>
<protein>
    <submittedName>
        <fullName evidence="2">Uncharacterized protein</fullName>
    </submittedName>
</protein>
<organism evidence="2 3">
    <name type="scientific">Diploscapter pachys</name>
    <dbReference type="NCBI Taxonomy" id="2018661"/>
    <lineage>
        <taxon>Eukaryota</taxon>
        <taxon>Metazoa</taxon>
        <taxon>Ecdysozoa</taxon>
        <taxon>Nematoda</taxon>
        <taxon>Chromadorea</taxon>
        <taxon>Rhabditida</taxon>
        <taxon>Rhabditina</taxon>
        <taxon>Rhabditomorpha</taxon>
        <taxon>Rhabditoidea</taxon>
        <taxon>Rhabditidae</taxon>
        <taxon>Diploscapter</taxon>
    </lineage>
</organism>
<dbReference type="EMBL" id="LIAE01005257">
    <property type="protein sequence ID" value="PAV93451.1"/>
    <property type="molecule type" value="Genomic_DNA"/>
</dbReference>
<feature type="region of interest" description="Disordered" evidence="1">
    <location>
        <begin position="106"/>
        <end position="127"/>
    </location>
</feature>
<gene>
    <name evidence="2" type="ORF">WR25_19423</name>
</gene>
<evidence type="ECO:0000313" key="3">
    <source>
        <dbReference type="Proteomes" id="UP000218231"/>
    </source>
</evidence>
<reference evidence="2 3" key="1">
    <citation type="journal article" date="2017" name="Curr. Biol.">
        <title>Genome architecture and evolution of a unichromosomal asexual nematode.</title>
        <authorList>
            <person name="Fradin H."/>
            <person name="Zegar C."/>
            <person name="Gutwein M."/>
            <person name="Lucas J."/>
            <person name="Kovtun M."/>
            <person name="Corcoran D."/>
            <person name="Baugh L.R."/>
            <person name="Kiontke K."/>
            <person name="Gunsalus K."/>
            <person name="Fitch D.H."/>
            <person name="Piano F."/>
        </authorList>
    </citation>
    <scope>NUCLEOTIDE SEQUENCE [LARGE SCALE GENOMIC DNA]</scope>
    <source>
        <strain evidence="2">PF1309</strain>
    </source>
</reference>
<accession>A0A2A2M4I5</accession>
<dbReference type="Proteomes" id="UP000218231">
    <property type="component" value="Unassembled WGS sequence"/>
</dbReference>
<evidence type="ECO:0000313" key="2">
    <source>
        <dbReference type="EMBL" id="PAV93451.1"/>
    </source>
</evidence>
<dbReference type="AlphaFoldDB" id="A0A2A2M4I5"/>
<proteinExistence type="predicted"/>
<comment type="caution">
    <text evidence="2">The sequence shown here is derived from an EMBL/GenBank/DDBJ whole genome shotgun (WGS) entry which is preliminary data.</text>
</comment>
<evidence type="ECO:0000256" key="1">
    <source>
        <dbReference type="SAM" id="MobiDB-lite"/>
    </source>
</evidence>